<protein>
    <submittedName>
        <fullName evidence="1">Uncharacterized protein</fullName>
    </submittedName>
</protein>
<proteinExistence type="predicted"/>
<evidence type="ECO:0000313" key="1">
    <source>
        <dbReference type="EMBL" id="QNE35383.1"/>
    </source>
</evidence>
<gene>
    <name evidence="1" type="ORF">F1C12_09735</name>
</gene>
<dbReference type="KEGG" id="lse:F1C12_09735"/>
<dbReference type="AlphaFoldDB" id="A0A7G6YA68"/>
<dbReference type="EMBL" id="CP043641">
    <property type="protein sequence ID" value="QNE35383.1"/>
    <property type="molecule type" value="Genomic_DNA"/>
</dbReference>
<accession>A0A7G6YA68</accession>
<dbReference type="Proteomes" id="UP000515511">
    <property type="component" value="Chromosome"/>
</dbReference>
<name>A0A7G6YA68_9MICO</name>
<organism evidence="1 2">
    <name type="scientific">Leifsonia shinshuensis</name>
    <dbReference type="NCBI Taxonomy" id="150026"/>
    <lineage>
        <taxon>Bacteria</taxon>
        <taxon>Bacillati</taxon>
        <taxon>Actinomycetota</taxon>
        <taxon>Actinomycetes</taxon>
        <taxon>Micrococcales</taxon>
        <taxon>Microbacteriaceae</taxon>
        <taxon>Leifsonia</taxon>
    </lineage>
</organism>
<dbReference type="RefSeq" id="WP_185278544.1">
    <property type="nucleotide sequence ID" value="NZ_CP043641.1"/>
</dbReference>
<evidence type="ECO:0000313" key="2">
    <source>
        <dbReference type="Proteomes" id="UP000515511"/>
    </source>
</evidence>
<sequence>MEAGAEYESKEPRGVVLGDRCRQGPRPNPELGLFSFGVRGDAFGFAERAFLGGVAEIRYEDFAEAAQPGRHGSFPGARVMAEPEHHELVDRVRVECDIAVEGQPCLCVHPYGQWRDDGLWLSIRVRGEVGRIGDDACYEWAQLSQKFGSS</sequence>
<reference evidence="2" key="1">
    <citation type="submission" date="2019-09" db="EMBL/GenBank/DDBJ databases">
        <title>Antimicrobial potential of Antarctic Bacteria.</title>
        <authorList>
            <person name="Benaud N."/>
            <person name="Edwards R.J."/>
            <person name="Ferrari B.C."/>
        </authorList>
    </citation>
    <scope>NUCLEOTIDE SEQUENCE [LARGE SCALE GENOMIC DNA]</scope>
    <source>
        <strain evidence="2">INR9</strain>
    </source>
</reference>